<dbReference type="AlphaFoldDB" id="A0A7X9LDK8"/>
<protein>
    <submittedName>
        <fullName evidence="2">Glycerophosphodiester phosphodiesterase</fullName>
    </submittedName>
</protein>
<evidence type="ECO:0000313" key="3">
    <source>
        <dbReference type="Proteomes" id="UP000532121"/>
    </source>
</evidence>
<dbReference type="PANTHER" id="PTHR46211">
    <property type="entry name" value="GLYCEROPHOSPHORYL DIESTER PHOSPHODIESTERASE"/>
    <property type="match status" value="1"/>
</dbReference>
<name>A0A7X9LDK8_STRRT</name>
<gene>
    <name evidence="2" type="ORF">HHO37_06425</name>
</gene>
<dbReference type="EMBL" id="JABASA010000011">
    <property type="protein sequence ID" value="NMD49308.1"/>
    <property type="molecule type" value="Genomic_DNA"/>
</dbReference>
<dbReference type="SUPFAM" id="SSF51695">
    <property type="entry name" value="PLC-like phosphodiesterases"/>
    <property type="match status" value="1"/>
</dbReference>
<reference evidence="2 3" key="1">
    <citation type="submission" date="2020-04" db="EMBL/GenBank/DDBJ databases">
        <title>MicrobeNet Type strains.</title>
        <authorList>
            <person name="Nicholson A.C."/>
        </authorList>
    </citation>
    <scope>NUCLEOTIDE SEQUENCE [LARGE SCALE GENOMIC DNA]</scope>
    <source>
        <strain evidence="2 3">DSM 22768</strain>
    </source>
</reference>
<dbReference type="GO" id="GO:0008081">
    <property type="term" value="F:phosphoric diester hydrolase activity"/>
    <property type="evidence" value="ECO:0007669"/>
    <property type="project" value="InterPro"/>
</dbReference>
<comment type="caution">
    <text evidence="2">The sequence shown here is derived from an EMBL/GenBank/DDBJ whole genome shotgun (WGS) entry which is preliminary data.</text>
</comment>
<evidence type="ECO:0000313" key="2">
    <source>
        <dbReference type="EMBL" id="NMD49308.1"/>
    </source>
</evidence>
<organism evidence="2 3">
    <name type="scientific">Streptococcus ratti</name>
    <dbReference type="NCBI Taxonomy" id="1341"/>
    <lineage>
        <taxon>Bacteria</taxon>
        <taxon>Bacillati</taxon>
        <taxon>Bacillota</taxon>
        <taxon>Bacilli</taxon>
        <taxon>Lactobacillales</taxon>
        <taxon>Streptococcaceae</taxon>
        <taxon>Streptococcus</taxon>
    </lineage>
</organism>
<dbReference type="PROSITE" id="PS51704">
    <property type="entry name" value="GP_PDE"/>
    <property type="match status" value="1"/>
</dbReference>
<dbReference type="PANTHER" id="PTHR46211:SF1">
    <property type="entry name" value="GLYCEROPHOSPHODIESTER PHOSPHODIESTERASE, CYTOPLASMIC"/>
    <property type="match status" value="1"/>
</dbReference>
<dbReference type="InterPro" id="IPR030395">
    <property type="entry name" value="GP_PDE_dom"/>
</dbReference>
<dbReference type="Proteomes" id="UP000532121">
    <property type="component" value="Unassembled WGS sequence"/>
</dbReference>
<dbReference type="Pfam" id="PF03009">
    <property type="entry name" value="GDPD"/>
    <property type="match status" value="1"/>
</dbReference>
<sequence>MTQIFAHRGSKSNRPENTLAAFAEAVRVGSDGIELDVHRTKDNHLVVIHDESVNRTTNGRGLVRDLTLQQLKTLDAGSWFHPAYFREKVPTLEEVLQFLEEHHFTGILNIELKTNRYPYPKIEKQIAQLMHAKKRPFSHMYSSFNFLSLLLMKKHDPKAERAYLVKLKPLYYWLGRHLNFIETVHCHRSFFLDKPQKGKQKPLRIWTINKSSDMKKAYLANVKGIITDKPEEAVRVRKSLLIAKIKHNED</sequence>
<dbReference type="GO" id="GO:0006629">
    <property type="term" value="P:lipid metabolic process"/>
    <property type="evidence" value="ECO:0007669"/>
    <property type="project" value="InterPro"/>
</dbReference>
<dbReference type="CDD" id="cd08563">
    <property type="entry name" value="GDPD_TtGDE_like"/>
    <property type="match status" value="1"/>
</dbReference>
<dbReference type="InterPro" id="IPR017946">
    <property type="entry name" value="PLC-like_Pdiesterase_TIM-brl"/>
</dbReference>
<proteinExistence type="predicted"/>
<dbReference type="Gene3D" id="3.20.20.190">
    <property type="entry name" value="Phosphatidylinositol (PI) phosphodiesterase"/>
    <property type="match status" value="1"/>
</dbReference>
<feature type="domain" description="GP-PDE" evidence="1">
    <location>
        <begin position="2"/>
        <end position="237"/>
    </location>
</feature>
<evidence type="ECO:0000259" key="1">
    <source>
        <dbReference type="PROSITE" id="PS51704"/>
    </source>
</evidence>
<dbReference type="RefSeq" id="WP_193523598.1">
    <property type="nucleotide sequence ID" value="NZ_JABASA010000011.1"/>
</dbReference>
<accession>A0A7X9LDK8</accession>